<keyword evidence="10" id="KW-0732">Signal</keyword>
<evidence type="ECO:0000256" key="3">
    <source>
        <dbReference type="ARBA" id="ARBA00004609"/>
    </source>
</evidence>
<keyword evidence="16" id="KW-0170">Cobalt</keyword>
<keyword evidence="25" id="KW-1185">Reference proteome</keyword>
<dbReference type="EMBL" id="JARJLG010000023">
    <property type="protein sequence ID" value="KAJ7770844.1"/>
    <property type="molecule type" value="Genomic_DNA"/>
</dbReference>
<accession>A0AAD7NPZ0</accession>
<dbReference type="Pfam" id="PF01522">
    <property type="entry name" value="Polysacc_deac_1"/>
    <property type="match status" value="1"/>
</dbReference>
<sequence>MRAAVFSYLAIAAAVGAHNPRQASSARVVANSVTASSARVAASSAPIASSAPATQTSFSFTLATTNPTAIPLASIISNAATQTTNSLPSTFAPGSTPTVVSGAPPLPNAALLAPSSYPALDIVVPTDSPEVQQWIQDVASSGVSIPNISATVAGGCPANLDAADDASRCWWTCGGCTRSTDITTCPDKLTWGLTYDDGPSPYTPDLLSFLDQNDLKSTFFTVGSRVISYPQILQYEYMTGHQIAVHTWSHPSLTTLTTDQIIGELGWSKKVIKDVIGVTPSYFRPPFGDIDDRVRAIAQAMDLTPVMWTRISPMATFDTDDFDLHSGLTTAAHVLLNWDYIEGNSTIIPTGFILLEHDLFQQSVDIATGYILPDALVHQPPFKIEPVISCLNKPMNDAYIELNDNSTNPPVVSGGGVPTLSSGAPGSVEATGSSQGSGSGNSAVSTPPGSGPVLALVLSLTTLFL</sequence>
<dbReference type="GO" id="GO:0004099">
    <property type="term" value="F:chitin deacetylase activity"/>
    <property type="evidence" value="ECO:0007669"/>
    <property type="project" value="UniProtKB-EC"/>
</dbReference>
<dbReference type="InterPro" id="IPR011330">
    <property type="entry name" value="Glyco_hydro/deAcase_b/a-brl"/>
</dbReference>
<keyword evidence="11 24" id="KW-0378">Hydrolase</keyword>
<comment type="catalytic activity">
    <reaction evidence="21">
        <text>[(1-&gt;4)-N-acetyl-beta-D-glucosaminyl](n) + n H2O = chitosan + n acetate</text>
        <dbReference type="Rhea" id="RHEA:10464"/>
        <dbReference type="Rhea" id="RHEA-COMP:9593"/>
        <dbReference type="Rhea" id="RHEA-COMP:9597"/>
        <dbReference type="ChEBI" id="CHEBI:15377"/>
        <dbReference type="ChEBI" id="CHEBI:17029"/>
        <dbReference type="ChEBI" id="CHEBI:30089"/>
        <dbReference type="ChEBI" id="CHEBI:57704"/>
        <dbReference type="EC" id="3.5.1.41"/>
    </reaction>
    <physiologicalReaction direction="left-to-right" evidence="21">
        <dbReference type="Rhea" id="RHEA:10465"/>
    </physiologicalReaction>
</comment>
<evidence type="ECO:0000256" key="6">
    <source>
        <dbReference type="ARBA" id="ARBA00022512"/>
    </source>
</evidence>
<evidence type="ECO:0000256" key="9">
    <source>
        <dbReference type="ARBA" id="ARBA00022723"/>
    </source>
</evidence>
<evidence type="ECO:0000256" key="1">
    <source>
        <dbReference type="ARBA" id="ARBA00001941"/>
    </source>
</evidence>
<evidence type="ECO:0000259" key="23">
    <source>
        <dbReference type="PROSITE" id="PS51677"/>
    </source>
</evidence>
<comment type="caution">
    <text evidence="24">The sequence shown here is derived from an EMBL/GenBank/DDBJ whole genome shotgun (WGS) entry which is preliminary data.</text>
</comment>
<feature type="domain" description="NodB homology" evidence="23">
    <location>
        <begin position="189"/>
        <end position="385"/>
    </location>
</feature>
<evidence type="ECO:0000256" key="19">
    <source>
        <dbReference type="ARBA" id="ARBA00023326"/>
    </source>
</evidence>
<evidence type="ECO:0000256" key="2">
    <source>
        <dbReference type="ARBA" id="ARBA00004191"/>
    </source>
</evidence>
<evidence type="ECO:0000313" key="24">
    <source>
        <dbReference type="EMBL" id="KAJ7770844.1"/>
    </source>
</evidence>
<evidence type="ECO:0000256" key="4">
    <source>
        <dbReference type="ARBA" id="ARBA00010973"/>
    </source>
</evidence>
<comment type="cofactor">
    <cofactor evidence="1">
        <name>Co(2+)</name>
        <dbReference type="ChEBI" id="CHEBI:48828"/>
    </cofactor>
</comment>
<evidence type="ECO:0000256" key="8">
    <source>
        <dbReference type="ARBA" id="ARBA00022622"/>
    </source>
</evidence>
<dbReference type="FunFam" id="3.20.20.370:FF:000004">
    <property type="entry name" value="Related to Chitin deacetylase"/>
    <property type="match status" value="1"/>
</dbReference>
<keyword evidence="19" id="KW-0624">Polysaccharide degradation</keyword>
<comment type="similarity">
    <text evidence="4">Belongs to the polysaccharide deacetylase family.</text>
</comment>
<dbReference type="GO" id="GO:0005886">
    <property type="term" value="C:plasma membrane"/>
    <property type="evidence" value="ECO:0007669"/>
    <property type="project" value="UniProtKB-SubCell"/>
</dbReference>
<dbReference type="GO" id="GO:0098552">
    <property type="term" value="C:side of membrane"/>
    <property type="evidence" value="ECO:0007669"/>
    <property type="project" value="UniProtKB-KW"/>
</dbReference>
<name>A0AAD7NPZ0_9AGAR</name>
<keyword evidence="6" id="KW-0134">Cell wall</keyword>
<evidence type="ECO:0000256" key="15">
    <source>
        <dbReference type="ARBA" id="ARBA00023277"/>
    </source>
</evidence>
<evidence type="ECO:0000256" key="16">
    <source>
        <dbReference type="ARBA" id="ARBA00023285"/>
    </source>
</evidence>
<dbReference type="InterPro" id="IPR002509">
    <property type="entry name" value="NODB_dom"/>
</dbReference>
<dbReference type="GO" id="GO:0000272">
    <property type="term" value="P:polysaccharide catabolic process"/>
    <property type="evidence" value="ECO:0007669"/>
    <property type="project" value="UniProtKB-KW"/>
</dbReference>
<dbReference type="InterPro" id="IPR050248">
    <property type="entry name" value="Polysacc_deacetylase_ArnD"/>
</dbReference>
<evidence type="ECO:0000256" key="18">
    <source>
        <dbReference type="ARBA" id="ARBA00023316"/>
    </source>
</evidence>
<dbReference type="PROSITE" id="PS51677">
    <property type="entry name" value="NODB"/>
    <property type="match status" value="1"/>
</dbReference>
<dbReference type="GO" id="GO:0006032">
    <property type="term" value="P:chitin catabolic process"/>
    <property type="evidence" value="ECO:0007669"/>
    <property type="project" value="UniProtKB-KW"/>
</dbReference>
<evidence type="ECO:0000256" key="21">
    <source>
        <dbReference type="ARBA" id="ARBA00048494"/>
    </source>
</evidence>
<evidence type="ECO:0000256" key="14">
    <source>
        <dbReference type="ARBA" id="ARBA00023180"/>
    </source>
</evidence>
<evidence type="ECO:0000256" key="13">
    <source>
        <dbReference type="ARBA" id="ARBA00023136"/>
    </source>
</evidence>
<proteinExistence type="inferred from homology"/>
<keyword evidence="18" id="KW-0961">Cell wall biogenesis/degradation</keyword>
<feature type="region of interest" description="Disordered" evidence="22">
    <location>
        <begin position="410"/>
        <end position="449"/>
    </location>
</feature>
<keyword evidence="17" id="KW-0449">Lipoprotein</keyword>
<keyword evidence="14" id="KW-0325">Glycoprotein</keyword>
<gene>
    <name evidence="24" type="ORF">DFH07DRAFT_805461</name>
</gene>
<evidence type="ECO:0000256" key="7">
    <source>
        <dbReference type="ARBA" id="ARBA00022525"/>
    </source>
</evidence>
<dbReference type="SUPFAM" id="SSF88713">
    <property type="entry name" value="Glycoside hydrolase/deacetylase"/>
    <property type="match status" value="1"/>
</dbReference>
<evidence type="ECO:0000256" key="20">
    <source>
        <dbReference type="ARBA" id="ARBA00024056"/>
    </source>
</evidence>
<dbReference type="Proteomes" id="UP001215280">
    <property type="component" value="Unassembled WGS sequence"/>
</dbReference>
<dbReference type="Gene3D" id="3.20.20.370">
    <property type="entry name" value="Glycoside hydrolase/deacetylase"/>
    <property type="match status" value="1"/>
</dbReference>
<dbReference type="PANTHER" id="PTHR10587:SF133">
    <property type="entry name" value="CHITIN DEACETYLASE 1-RELATED"/>
    <property type="match status" value="1"/>
</dbReference>
<dbReference type="AlphaFoldDB" id="A0AAD7NPZ0"/>
<dbReference type="EC" id="3.5.1.41" evidence="20"/>
<dbReference type="GO" id="GO:0009272">
    <property type="term" value="P:fungal-type cell wall biogenesis"/>
    <property type="evidence" value="ECO:0007669"/>
    <property type="project" value="UniProtKB-ARBA"/>
</dbReference>
<keyword evidence="9" id="KW-0479">Metal-binding</keyword>
<keyword evidence="15" id="KW-0119">Carbohydrate metabolism</keyword>
<comment type="subcellular location">
    <subcellularLocation>
        <location evidence="3">Cell membrane</location>
        <topology evidence="3">Lipid-anchor</topology>
        <topology evidence="3">GPI-anchor</topology>
    </subcellularLocation>
    <subcellularLocation>
        <location evidence="2">Secreted</location>
        <location evidence="2">Cell wall</location>
    </subcellularLocation>
</comment>
<keyword evidence="8" id="KW-0336">GPI-anchor</keyword>
<keyword evidence="5" id="KW-1003">Cell membrane</keyword>
<reference evidence="24" key="1">
    <citation type="submission" date="2023-03" db="EMBL/GenBank/DDBJ databases">
        <title>Massive genome expansion in bonnet fungi (Mycena s.s.) driven by repeated elements and novel gene families across ecological guilds.</title>
        <authorList>
            <consortium name="Lawrence Berkeley National Laboratory"/>
            <person name="Harder C.B."/>
            <person name="Miyauchi S."/>
            <person name="Viragh M."/>
            <person name="Kuo A."/>
            <person name="Thoen E."/>
            <person name="Andreopoulos B."/>
            <person name="Lu D."/>
            <person name="Skrede I."/>
            <person name="Drula E."/>
            <person name="Henrissat B."/>
            <person name="Morin E."/>
            <person name="Kohler A."/>
            <person name="Barry K."/>
            <person name="LaButti K."/>
            <person name="Morin E."/>
            <person name="Salamov A."/>
            <person name="Lipzen A."/>
            <person name="Mereny Z."/>
            <person name="Hegedus B."/>
            <person name="Baldrian P."/>
            <person name="Stursova M."/>
            <person name="Weitz H."/>
            <person name="Taylor A."/>
            <person name="Grigoriev I.V."/>
            <person name="Nagy L.G."/>
            <person name="Martin F."/>
            <person name="Kauserud H."/>
        </authorList>
    </citation>
    <scope>NUCLEOTIDE SEQUENCE</scope>
    <source>
        <strain evidence="24">CBHHK188m</strain>
    </source>
</reference>
<evidence type="ECO:0000256" key="22">
    <source>
        <dbReference type="SAM" id="MobiDB-lite"/>
    </source>
</evidence>
<evidence type="ECO:0000256" key="10">
    <source>
        <dbReference type="ARBA" id="ARBA00022729"/>
    </source>
</evidence>
<keyword evidence="13" id="KW-0472">Membrane</keyword>
<organism evidence="24 25">
    <name type="scientific">Mycena maculata</name>
    <dbReference type="NCBI Taxonomy" id="230809"/>
    <lineage>
        <taxon>Eukaryota</taxon>
        <taxon>Fungi</taxon>
        <taxon>Dikarya</taxon>
        <taxon>Basidiomycota</taxon>
        <taxon>Agaricomycotina</taxon>
        <taxon>Agaricomycetes</taxon>
        <taxon>Agaricomycetidae</taxon>
        <taxon>Agaricales</taxon>
        <taxon>Marasmiineae</taxon>
        <taxon>Mycenaceae</taxon>
        <taxon>Mycena</taxon>
    </lineage>
</organism>
<evidence type="ECO:0000256" key="12">
    <source>
        <dbReference type="ARBA" id="ARBA00023024"/>
    </source>
</evidence>
<evidence type="ECO:0000256" key="5">
    <source>
        <dbReference type="ARBA" id="ARBA00022475"/>
    </source>
</evidence>
<evidence type="ECO:0000256" key="11">
    <source>
        <dbReference type="ARBA" id="ARBA00022801"/>
    </source>
</evidence>
<protein>
    <recommendedName>
        <fullName evidence="20">chitin deacetylase</fullName>
        <ecNumber evidence="20">3.5.1.41</ecNumber>
    </recommendedName>
</protein>
<dbReference type="PANTHER" id="PTHR10587">
    <property type="entry name" value="GLYCOSYL TRANSFERASE-RELATED"/>
    <property type="match status" value="1"/>
</dbReference>
<evidence type="ECO:0000313" key="25">
    <source>
        <dbReference type="Proteomes" id="UP001215280"/>
    </source>
</evidence>
<keyword evidence="7" id="KW-0964">Secreted</keyword>
<feature type="compositionally biased region" description="Low complexity" evidence="22">
    <location>
        <begin position="432"/>
        <end position="445"/>
    </location>
</feature>
<keyword evidence="12" id="KW-0146">Chitin degradation</keyword>
<dbReference type="GO" id="GO:0046872">
    <property type="term" value="F:metal ion binding"/>
    <property type="evidence" value="ECO:0007669"/>
    <property type="project" value="UniProtKB-KW"/>
</dbReference>
<dbReference type="GO" id="GO:0071555">
    <property type="term" value="P:cell wall organization"/>
    <property type="evidence" value="ECO:0007669"/>
    <property type="project" value="UniProtKB-KW"/>
</dbReference>
<evidence type="ECO:0000256" key="17">
    <source>
        <dbReference type="ARBA" id="ARBA00023288"/>
    </source>
</evidence>